<evidence type="ECO:0000313" key="1">
    <source>
        <dbReference type="EMBL" id="SVB69304.1"/>
    </source>
</evidence>
<dbReference type="AlphaFoldDB" id="A0A382G3X8"/>
<sequence>MDNRTAVLFLVLCMVVLLGLLELEKMWQQDQQVKKDARLIEMNIAQEMQRKADELEAKKFEIHINHDGRPETNTATVTLDAGLSYDPNKVDKLTHKWIQTAGKTVFLEPNSSSSKVSFKAGPGEYTFEIELSDGYGSVVKDTKIIKVIGEPNDLPVLETRVLSE</sequence>
<reference evidence="1" key="1">
    <citation type="submission" date="2018-05" db="EMBL/GenBank/DDBJ databases">
        <authorList>
            <person name="Lanie J.A."/>
            <person name="Ng W.-L."/>
            <person name="Kazmierczak K.M."/>
            <person name="Andrzejewski T.M."/>
            <person name="Davidsen T.M."/>
            <person name="Wayne K.J."/>
            <person name="Tettelin H."/>
            <person name="Glass J.I."/>
            <person name="Rusch D."/>
            <person name="Podicherti R."/>
            <person name="Tsui H.-C.T."/>
            <person name="Winkler M.E."/>
        </authorList>
    </citation>
    <scope>NUCLEOTIDE SEQUENCE</scope>
</reference>
<accession>A0A382G3X8</accession>
<protein>
    <submittedName>
        <fullName evidence="1">Uncharacterized protein</fullName>
    </submittedName>
</protein>
<gene>
    <name evidence="1" type="ORF">METZ01_LOCUS222158</name>
</gene>
<name>A0A382G3X8_9ZZZZ</name>
<dbReference type="EMBL" id="UINC01053140">
    <property type="protein sequence ID" value="SVB69304.1"/>
    <property type="molecule type" value="Genomic_DNA"/>
</dbReference>
<dbReference type="InterPro" id="IPR013783">
    <property type="entry name" value="Ig-like_fold"/>
</dbReference>
<dbReference type="Gene3D" id="2.60.40.10">
    <property type="entry name" value="Immunoglobulins"/>
    <property type="match status" value="1"/>
</dbReference>
<proteinExistence type="predicted"/>
<organism evidence="1">
    <name type="scientific">marine metagenome</name>
    <dbReference type="NCBI Taxonomy" id="408172"/>
    <lineage>
        <taxon>unclassified sequences</taxon>
        <taxon>metagenomes</taxon>
        <taxon>ecological metagenomes</taxon>
    </lineage>
</organism>